<proteinExistence type="predicted"/>
<feature type="compositionally biased region" description="Low complexity" evidence="1">
    <location>
        <begin position="1154"/>
        <end position="1186"/>
    </location>
</feature>
<feature type="transmembrane region" description="Helical" evidence="2">
    <location>
        <begin position="1636"/>
        <end position="1656"/>
    </location>
</feature>
<dbReference type="KEGG" id="ovi:T265_11527"/>
<dbReference type="GeneID" id="20325695"/>
<accession>A0A074YYA6</accession>
<feature type="transmembrane region" description="Helical" evidence="2">
    <location>
        <begin position="70"/>
        <end position="90"/>
    </location>
</feature>
<dbReference type="InterPro" id="IPR039720">
    <property type="entry name" value="TMEM94"/>
</dbReference>
<feature type="transmembrane region" description="Helical" evidence="2">
    <location>
        <begin position="1668"/>
        <end position="1691"/>
    </location>
</feature>
<feature type="transmembrane region" description="Helical" evidence="2">
    <location>
        <begin position="294"/>
        <end position="320"/>
    </location>
</feature>
<dbReference type="RefSeq" id="XP_009176470.1">
    <property type="nucleotide sequence ID" value="XM_009178206.1"/>
</dbReference>
<dbReference type="CTD" id="20325695"/>
<dbReference type="OrthoDB" id="5568754at2759"/>
<keyword evidence="2" id="KW-0472">Membrane</keyword>
<evidence type="ECO:0000256" key="1">
    <source>
        <dbReference type="SAM" id="MobiDB-lite"/>
    </source>
</evidence>
<dbReference type="Proteomes" id="UP000054324">
    <property type="component" value="Unassembled WGS sequence"/>
</dbReference>
<dbReference type="PANTHER" id="PTHR13219">
    <property type="entry name" value="TRANSMEMBRANE PROTEIN 94"/>
    <property type="match status" value="1"/>
</dbReference>
<evidence type="ECO:0000313" key="3">
    <source>
        <dbReference type="EMBL" id="KER19776.1"/>
    </source>
</evidence>
<feature type="region of interest" description="Disordered" evidence="1">
    <location>
        <begin position="1149"/>
        <end position="1198"/>
    </location>
</feature>
<feature type="transmembrane region" description="Helical" evidence="2">
    <location>
        <begin position="1703"/>
        <end position="1722"/>
    </location>
</feature>
<dbReference type="EMBL" id="KL597140">
    <property type="protein sequence ID" value="KER19776.1"/>
    <property type="molecule type" value="Genomic_DNA"/>
</dbReference>
<feature type="transmembrane region" description="Helical" evidence="2">
    <location>
        <begin position="1495"/>
        <end position="1512"/>
    </location>
</feature>
<evidence type="ECO:0000256" key="2">
    <source>
        <dbReference type="SAM" id="Phobius"/>
    </source>
</evidence>
<dbReference type="PANTHER" id="PTHR13219:SF6">
    <property type="entry name" value="TRANSMEMBRANE PROTEIN 94"/>
    <property type="match status" value="1"/>
</dbReference>
<sequence length="1755" mass="196437">MSSGLTTKEALCRLTQTLSNIRIPNNGLEWTRAAFFDLPSHEVLLCSIHALSAVMIFIAAMLQWNVSCSLGDVVLMLTLLIVPFFTLWLIHRRLRAPGSYAAFALKKLLSDLDMVTSKNNAFSPLVYPRFDILPHLSSVIQSTFRDGRLVSVPIILLVPGDVVLIKPGQSIPEFCSPDGAVQKESNGASHLAGDPRDVCRKPMVHTLHKPIRALVSEAPFVHLLRRFEEARRPKKSDWSSPLGTFIRVFLMFTFIVKWIILLLFCVTLVVRIWITNSTTLLASRPILFSFTLSTLGRFLYCSSGLGLSVLWLYSVSLVCVRAERIIFHHKKRLRTEWDLTPSSSVPSSRVSVISLASDACGSLPGTQSDKHDLRSHLRTIWSKFCLAPDPAQEQQLLMLGAISSVCCVNQEGILSRPIPSPEKIFFFHRRRRRRNNHARLIHHQIQRDQSVHSPNGTTHLSYVMTDGGFKSPLSTFAQGESRRHRLGKPPCEMHSLTNQFSSACVSHHVPLESSTAVYSERHSDRVGSFCSELEDRGIMHGSENPYIIPMVLDLRTDDRWPYLPHFEKPRWVRFLPSLKPIGLSLLLSNCHSSVASERALVTDHLIASNAVARSADRFLPFTPLPFCLCGLAQQIGFQASASTAFVSCGCIGAYNFGSPTCPLPTKSLRENSPFPEHISATGLSHEEYLPSTPNSSLSSCFAAVFRDSNPSGNYQLLSQGTGDMLSSLCSDLWDGRDVVPMHYAEKSSLLDFYNRTASAAFCIGFAYAPLLERPTIVPSQSLVSDFADTSAVVLLQLPRSNRLPALTFLLSHIPTPVHHYPRPYSAQLPRPTVDYVRARNTADASKERRDKHRSWHAGPQFAPRDHERYDSCAIPEDFVGAFELLHKDEEKTLVELVSSGGSVPAHSTRSTCSSTHSTRSYGDTSVDPRQLSSAVRSQIDDFSTPKKPFYVKNEQESPSDHATPTELQTVIENQIFLGLISMQYQVNASVLETIRRLSQACIRFVHFSRENELRSRVFAERLGLECEWNCHISLASPGHANPSNSAAGHNSRVRNECLFSVSQLKELFTHGSSTSFHRTHGLVKKIALERSGSVPHALPSTINKFRTLVRSPSVMTVVPHVRTVGTKRAFDGYLSFGSSPLDINLLHMRSDGSNMNQNNTNNNRRNTVSLHSDGSSTSSDTISSTSVEDETHNPERNDTLRLSDYLTQNKSRLPCGIENIRPHLMHVDNVPLQVSLFTDCTPDTTYQMITILQEYGEIVCTVGSCLSIDNIQPLARGDVAILMLPILPQPCTIFKGNPSDEPPPVSSPLCLEPSFRRRPRKWYKRFSHRSHPVDPETIALETQESQLRECITPIDSVELSSRIVSLLFPWVLDMQTHGFRIYPLVHEVRASVNNLYLLLTFSVLAPLSAALLQWLLLLVGLPSLPLITPSSFVAHSSYSASTPDRITVLWLPSQRIRMHLLPISDRELQHHSLVNVEKAVRLNHELAQSGYTAGQLLWLILFVVPALSLSLLDRQIERTRPLREPPTKRGKPVNLKKCIRTVVITALRFLPSVLKCIRTVVITALRFLPSVLVCAVCELNYFLFAPSFDSCNRITVSSDNWTQPSETDVPLSNLSLASVPQCVIQLSVLTALVKDVVFFQLILCLVATSFVFANYGQHIFKFRWSSNPSWCVSAFLILLLHSIYLTLRICFWADLSSIRPRDYLSLGVFFAGLSWCPLLMVLNELVAWKERRLLMAEHRLARLYFGTKLGMYSPV</sequence>
<feature type="transmembrane region" description="Helical" evidence="2">
    <location>
        <begin position="248"/>
        <end position="274"/>
    </location>
</feature>
<feature type="region of interest" description="Disordered" evidence="1">
    <location>
        <begin position="945"/>
        <end position="964"/>
    </location>
</feature>
<dbReference type="STRING" id="6198.A0A074YYA6"/>
<name>A0A074YYA6_OPIVI</name>
<feature type="transmembrane region" description="Helical" evidence="2">
    <location>
        <begin position="43"/>
        <end position="64"/>
    </location>
</feature>
<evidence type="ECO:0000313" key="4">
    <source>
        <dbReference type="Proteomes" id="UP000054324"/>
    </source>
</evidence>
<feature type="compositionally biased region" description="Low complexity" evidence="1">
    <location>
        <begin position="906"/>
        <end position="920"/>
    </location>
</feature>
<evidence type="ECO:0008006" key="5">
    <source>
        <dbReference type="Google" id="ProtNLM"/>
    </source>
</evidence>
<feature type="region of interest" description="Disordered" evidence="1">
    <location>
        <begin position="900"/>
        <end position="937"/>
    </location>
</feature>
<reference evidence="3 4" key="1">
    <citation type="submission" date="2013-11" db="EMBL/GenBank/DDBJ databases">
        <title>Opisthorchis viverrini - life in the bile duct.</title>
        <authorList>
            <person name="Young N.D."/>
            <person name="Nagarajan N."/>
            <person name="Lin S.J."/>
            <person name="Korhonen P.K."/>
            <person name="Jex A.R."/>
            <person name="Hall R.S."/>
            <person name="Safavi-Hemami H."/>
            <person name="Kaewkong W."/>
            <person name="Bertrand D."/>
            <person name="Gao S."/>
            <person name="Seet Q."/>
            <person name="Wongkham S."/>
            <person name="Teh B.T."/>
            <person name="Wongkham C."/>
            <person name="Intapan P.M."/>
            <person name="Maleewong W."/>
            <person name="Yang X."/>
            <person name="Hu M."/>
            <person name="Wang Z."/>
            <person name="Hofmann A."/>
            <person name="Sternberg P.W."/>
            <person name="Tan P."/>
            <person name="Wang J."/>
            <person name="Gasser R.B."/>
        </authorList>
    </citation>
    <scope>NUCLEOTIDE SEQUENCE [LARGE SCALE GENOMIC DNA]</scope>
</reference>
<protein>
    <recommendedName>
        <fullName evidence="5">Transmembrane protein 94</fullName>
    </recommendedName>
</protein>
<feature type="region of interest" description="Disordered" evidence="1">
    <location>
        <begin position="840"/>
        <end position="862"/>
    </location>
</feature>
<keyword evidence="4" id="KW-1185">Reference proteome</keyword>
<organism evidence="3 4">
    <name type="scientific">Opisthorchis viverrini</name>
    <name type="common">Southeast Asian liver fluke</name>
    <dbReference type="NCBI Taxonomy" id="6198"/>
    <lineage>
        <taxon>Eukaryota</taxon>
        <taxon>Metazoa</taxon>
        <taxon>Spiralia</taxon>
        <taxon>Lophotrochozoa</taxon>
        <taxon>Platyhelminthes</taxon>
        <taxon>Trematoda</taxon>
        <taxon>Digenea</taxon>
        <taxon>Opisthorchiida</taxon>
        <taxon>Opisthorchiata</taxon>
        <taxon>Opisthorchiidae</taxon>
        <taxon>Opisthorchis</taxon>
    </lineage>
</organism>
<keyword evidence="2" id="KW-1133">Transmembrane helix</keyword>
<gene>
    <name evidence="3" type="ORF">T265_11527</name>
</gene>
<keyword evidence="2" id="KW-0812">Transmembrane</keyword>
<feature type="transmembrane region" description="Helical" evidence="2">
    <location>
        <begin position="1564"/>
        <end position="1584"/>
    </location>
</feature>
<feature type="compositionally biased region" description="Basic and acidic residues" evidence="1">
    <location>
        <begin position="1189"/>
        <end position="1198"/>
    </location>
</feature>